<comment type="similarity">
    <text evidence="2 8">Belongs to the ectoine synthase family.</text>
</comment>
<evidence type="ECO:0000313" key="10">
    <source>
        <dbReference type="EMBL" id="SHK04689.1"/>
    </source>
</evidence>
<evidence type="ECO:0000313" key="11">
    <source>
        <dbReference type="Proteomes" id="UP000184248"/>
    </source>
</evidence>
<dbReference type="Gene3D" id="2.60.120.10">
    <property type="entry name" value="Jelly Rolls"/>
    <property type="match status" value="1"/>
</dbReference>
<dbReference type="InterPro" id="IPR010462">
    <property type="entry name" value="Ectoine_synth"/>
</dbReference>
<dbReference type="PANTHER" id="PTHR39289:SF1">
    <property type="entry name" value="L-ECTOINE SYNTHASE"/>
    <property type="match status" value="1"/>
</dbReference>
<evidence type="ECO:0000256" key="3">
    <source>
        <dbReference type="ARBA" id="ARBA00013192"/>
    </source>
</evidence>
<dbReference type="CDD" id="cd06978">
    <property type="entry name" value="cupin_EctC"/>
    <property type="match status" value="1"/>
</dbReference>
<dbReference type="InterPro" id="IPR014710">
    <property type="entry name" value="RmlC-like_jellyroll"/>
</dbReference>
<evidence type="ECO:0000256" key="9">
    <source>
        <dbReference type="SAM" id="MobiDB-lite"/>
    </source>
</evidence>
<evidence type="ECO:0000256" key="4">
    <source>
        <dbReference type="ARBA" id="ARBA00019707"/>
    </source>
</evidence>
<protein>
    <recommendedName>
        <fullName evidence="4 8">L-ectoine synthase</fullName>
        <ecNumber evidence="3 8">4.2.1.108</ecNumber>
    </recommendedName>
    <alternativeName>
        <fullName evidence="6 8">N-acetyldiaminobutyrate dehydratase</fullName>
    </alternativeName>
</protein>
<dbReference type="HAMAP" id="MF_01255">
    <property type="entry name" value="Ectoine_synth"/>
    <property type="match status" value="1"/>
</dbReference>
<dbReference type="AlphaFoldDB" id="A0A1M6P9Q6"/>
<dbReference type="Proteomes" id="UP000184248">
    <property type="component" value="Unassembled WGS sequence"/>
</dbReference>
<evidence type="ECO:0000256" key="6">
    <source>
        <dbReference type="ARBA" id="ARBA00033271"/>
    </source>
</evidence>
<evidence type="ECO:0000256" key="7">
    <source>
        <dbReference type="ARBA" id="ARBA00048714"/>
    </source>
</evidence>
<dbReference type="EC" id="4.2.1.108" evidence="3 8"/>
<sequence>MGPAHGITVSAGQCVAGQSLIHRRIDMIVRNLEEARQTDRLVTAENGNWDSTRLSLAEDGGNCSFHITRIFEGTETHIHYKHHFEAVYCIEGEGEVETLADGKIWPIKPGDIYILDQHDEHLLRASKTMHLACVFTPGLTGNEVHREDGSYAPADEADDHKPL</sequence>
<dbReference type="PANTHER" id="PTHR39289">
    <property type="match status" value="1"/>
</dbReference>
<evidence type="ECO:0000256" key="2">
    <source>
        <dbReference type="ARBA" id="ARBA00009637"/>
    </source>
</evidence>
<comment type="catalytic activity">
    <reaction evidence="7 8">
        <text>(2S)-4-acetamido-2-aminobutanoate = L-ectoine + H2O</text>
        <dbReference type="Rhea" id="RHEA:17281"/>
        <dbReference type="ChEBI" id="CHEBI:15377"/>
        <dbReference type="ChEBI" id="CHEBI:58515"/>
        <dbReference type="ChEBI" id="CHEBI:58929"/>
        <dbReference type="EC" id="4.2.1.108"/>
    </reaction>
</comment>
<reference evidence="11" key="1">
    <citation type="submission" date="2016-11" db="EMBL/GenBank/DDBJ databases">
        <authorList>
            <person name="Varghese N."/>
            <person name="Submissions S."/>
        </authorList>
    </citation>
    <scope>NUCLEOTIDE SEQUENCE [LARGE SCALE GENOMIC DNA]</scope>
    <source>
        <strain evidence="11">ALO Sharm</strain>
    </source>
</reference>
<keyword evidence="5 8" id="KW-0456">Lyase</keyword>
<comment type="pathway">
    <text evidence="1 8">Amine and polyamine biosynthesis; ectoine biosynthesis; L-ectoine from L-aspartate 4-semialdehyde: step 3/3.</text>
</comment>
<dbReference type="SUPFAM" id="SSF51182">
    <property type="entry name" value="RmlC-like cupins"/>
    <property type="match status" value="1"/>
</dbReference>
<proteinExistence type="inferred from homology"/>
<evidence type="ECO:0000256" key="5">
    <source>
        <dbReference type="ARBA" id="ARBA00023239"/>
    </source>
</evidence>
<dbReference type="UniPathway" id="UPA00067">
    <property type="reaction ID" value="UER00123"/>
</dbReference>
<dbReference type="GO" id="GO:0019491">
    <property type="term" value="P:ectoine biosynthetic process"/>
    <property type="evidence" value="ECO:0007669"/>
    <property type="project" value="UniProtKB-UniRule"/>
</dbReference>
<comment type="function">
    <text evidence="8">Catalyzes the circularization of gamma-N-acetyl-alpha,gamma-diaminobutyric acid (ADABA) to ectoine (1,4,5,6-tetrahydro-2-methyl-4-pyrimidine carboxylic acid), which is an excellent osmoprotectant.</text>
</comment>
<dbReference type="NCBIfam" id="NF009806">
    <property type="entry name" value="PRK13290.1"/>
    <property type="match status" value="1"/>
</dbReference>
<dbReference type="InterPro" id="IPR011051">
    <property type="entry name" value="RmlC_Cupin_sf"/>
</dbReference>
<keyword evidence="11" id="KW-1185">Reference proteome</keyword>
<feature type="region of interest" description="Disordered" evidence="9">
    <location>
        <begin position="144"/>
        <end position="163"/>
    </location>
</feature>
<gene>
    <name evidence="8" type="primary">ectC</name>
    <name evidence="10" type="ORF">SAMN05192556_101665</name>
</gene>
<dbReference type="GO" id="GO:0033990">
    <property type="term" value="F:ectoine synthase activity"/>
    <property type="evidence" value="ECO:0007669"/>
    <property type="project" value="UniProtKB-EC"/>
</dbReference>
<name>A0A1M6P9Q6_9GAMM</name>
<evidence type="ECO:0000256" key="8">
    <source>
        <dbReference type="HAMAP-Rule" id="MF_01255"/>
    </source>
</evidence>
<evidence type="ECO:0000256" key="1">
    <source>
        <dbReference type="ARBA" id="ARBA00005181"/>
    </source>
</evidence>
<organism evidence="10 11">
    <name type="scientific">Halomonas caseinilytica</name>
    <dbReference type="NCBI Taxonomy" id="438744"/>
    <lineage>
        <taxon>Bacteria</taxon>
        <taxon>Pseudomonadati</taxon>
        <taxon>Pseudomonadota</taxon>
        <taxon>Gammaproteobacteria</taxon>
        <taxon>Oceanospirillales</taxon>
        <taxon>Halomonadaceae</taxon>
        <taxon>Halomonas</taxon>
    </lineage>
</organism>
<accession>A0A1M6P9Q6</accession>
<dbReference type="Pfam" id="PF06339">
    <property type="entry name" value="Ectoine_synth"/>
    <property type="match status" value="1"/>
</dbReference>
<dbReference type="EMBL" id="FRAL01000001">
    <property type="protein sequence ID" value="SHK04689.1"/>
    <property type="molecule type" value="Genomic_DNA"/>
</dbReference>